<evidence type="ECO:0000256" key="2">
    <source>
        <dbReference type="ARBA" id="ARBA00023002"/>
    </source>
</evidence>
<evidence type="ECO:0000256" key="1">
    <source>
        <dbReference type="ARBA" id="ARBA00006484"/>
    </source>
</evidence>
<keyword evidence="4" id="KW-1185">Reference proteome</keyword>
<dbReference type="SUPFAM" id="SSF51735">
    <property type="entry name" value="NAD(P)-binding Rossmann-fold domains"/>
    <property type="match status" value="1"/>
</dbReference>
<name>A0ABZ2CBG2_9BACI</name>
<dbReference type="Pfam" id="PF13561">
    <property type="entry name" value="adh_short_C2"/>
    <property type="match status" value="1"/>
</dbReference>
<protein>
    <submittedName>
        <fullName evidence="3">SDR family oxidoreductase</fullName>
    </submittedName>
</protein>
<evidence type="ECO:0000313" key="4">
    <source>
        <dbReference type="Proteomes" id="UP001357223"/>
    </source>
</evidence>
<dbReference type="CDD" id="cd05233">
    <property type="entry name" value="SDR_c"/>
    <property type="match status" value="1"/>
</dbReference>
<dbReference type="Gene3D" id="3.40.50.720">
    <property type="entry name" value="NAD(P)-binding Rossmann-like Domain"/>
    <property type="match status" value="1"/>
</dbReference>
<gene>
    <name evidence="3" type="ORF">R4Z09_27060</name>
</gene>
<sequence length="111" mass="12858">MRQIHQEILYLSCEVTTGEEVKGMIEKTLQHFERLDFAFNNAANDEVISAYTAEFMEEDYDRLIGVTLKSVWLCMKYELQVMSEQGSGVIVNTSSVDALFMRCWHGCLFSW</sequence>
<organism evidence="3 4">
    <name type="scientific">Niallia oryzisoli</name>
    <dbReference type="NCBI Taxonomy" id="1737571"/>
    <lineage>
        <taxon>Bacteria</taxon>
        <taxon>Bacillati</taxon>
        <taxon>Bacillota</taxon>
        <taxon>Bacilli</taxon>
        <taxon>Bacillales</taxon>
        <taxon>Bacillaceae</taxon>
        <taxon>Niallia</taxon>
    </lineage>
</organism>
<keyword evidence="2" id="KW-0560">Oxidoreductase</keyword>
<proteinExistence type="inferred from homology"/>
<dbReference type="EMBL" id="CP137640">
    <property type="protein sequence ID" value="WVX80833.1"/>
    <property type="molecule type" value="Genomic_DNA"/>
</dbReference>
<dbReference type="InterPro" id="IPR002347">
    <property type="entry name" value="SDR_fam"/>
</dbReference>
<evidence type="ECO:0000313" key="3">
    <source>
        <dbReference type="EMBL" id="WVX80833.1"/>
    </source>
</evidence>
<dbReference type="Proteomes" id="UP001357223">
    <property type="component" value="Chromosome"/>
</dbReference>
<dbReference type="PANTHER" id="PTHR24321">
    <property type="entry name" value="DEHYDROGENASES, SHORT CHAIN"/>
    <property type="match status" value="1"/>
</dbReference>
<comment type="similarity">
    <text evidence="1">Belongs to the short-chain dehydrogenases/reductases (SDR) family.</text>
</comment>
<accession>A0ABZ2CBG2</accession>
<dbReference type="InterPro" id="IPR036291">
    <property type="entry name" value="NAD(P)-bd_dom_sf"/>
</dbReference>
<dbReference type="PANTHER" id="PTHR24321:SF11">
    <property type="entry name" value="BLR0893 PROTEIN"/>
    <property type="match status" value="1"/>
</dbReference>
<reference evidence="3 4" key="1">
    <citation type="submission" date="2023-10" db="EMBL/GenBank/DDBJ databases">
        <title>Niallia locisalis sp.nov. isolated from a salt pond sample.</title>
        <authorList>
            <person name="Li X.-J."/>
            <person name="Dong L."/>
        </authorList>
    </citation>
    <scope>NUCLEOTIDE SEQUENCE [LARGE SCALE GENOMIC DNA]</scope>
    <source>
        <strain evidence="3 4">DSM 29761</strain>
    </source>
</reference>